<reference evidence="2 3" key="1">
    <citation type="journal article" date="2021" name="Elife">
        <title>Chloroplast acquisition without the gene transfer in kleptoplastic sea slugs, Plakobranchus ocellatus.</title>
        <authorList>
            <person name="Maeda T."/>
            <person name="Takahashi S."/>
            <person name="Yoshida T."/>
            <person name="Shimamura S."/>
            <person name="Takaki Y."/>
            <person name="Nagai Y."/>
            <person name="Toyoda A."/>
            <person name="Suzuki Y."/>
            <person name="Arimoto A."/>
            <person name="Ishii H."/>
            <person name="Satoh N."/>
            <person name="Nishiyama T."/>
            <person name="Hasebe M."/>
            <person name="Maruyama T."/>
            <person name="Minagawa J."/>
            <person name="Obokata J."/>
            <person name="Shigenobu S."/>
        </authorList>
    </citation>
    <scope>NUCLEOTIDE SEQUENCE [LARGE SCALE GENOMIC DNA]</scope>
</reference>
<gene>
    <name evidence="2" type="ORF">PoB_006156100</name>
</gene>
<dbReference type="AlphaFoldDB" id="A0AAV4CTM4"/>
<feature type="region of interest" description="Disordered" evidence="1">
    <location>
        <begin position="46"/>
        <end position="100"/>
    </location>
</feature>
<evidence type="ECO:0000313" key="2">
    <source>
        <dbReference type="EMBL" id="GFO35056.1"/>
    </source>
</evidence>
<name>A0AAV4CTM4_9GAST</name>
<organism evidence="2 3">
    <name type="scientific">Plakobranchus ocellatus</name>
    <dbReference type="NCBI Taxonomy" id="259542"/>
    <lineage>
        <taxon>Eukaryota</taxon>
        <taxon>Metazoa</taxon>
        <taxon>Spiralia</taxon>
        <taxon>Lophotrochozoa</taxon>
        <taxon>Mollusca</taxon>
        <taxon>Gastropoda</taxon>
        <taxon>Heterobranchia</taxon>
        <taxon>Euthyneura</taxon>
        <taxon>Panpulmonata</taxon>
        <taxon>Sacoglossa</taxon>
        <taxon>Placobranchoidea</taxon>
        <taxon>Plakobranchidae</taxon>
        <taxon>Plakobranchus</taxon>
    </lineage>
</organism>
<dbReference type="EMBL" id="BLXT01006951">
    <property type="protein sequence ID" value="GFO35056.1"/>
    <property type="molecule type" value="Genomic_DNA"/>
</dbReference>
<feature type="compositionally biased region" description="Acidic residues" evidence="1">
    <location>
        <begin position="72"/>
        <end position="91"/>
    </location>
</feature>
<feature type="region of interest" description="Disordered" evidence="1">
    <location>
        <begin position="1"/>
        <end position="31"/>
    </location>
</feature>
<keyword evidence="3" id="KW-1185">Reference proteome</keyword>
<evidence type="ECO:0000256" key="1">
    <source>
        <dbReference type="SAM" id="MobiDB-lite"/>
    </source>
</evidence>
<dbReference type="Proteomes" id="UP000735302">
    <property type="component" value="Unassembled WGS sequence"/>
</dbReference>
<comment type="caution">
    <text evidence="2">The sequence shown here is derived from an EMBL/GenBank/DDBJ whole genome shotgun (WGS) entry which is preliminary data.</text>
</comment>
<accession>A0AAV4CTM4</accession>
<proteinExistence type="predicted"/>
<evidence type="ECO:0000313" key="3">
    <source>
        <dbReference type="Proteomes" id="UP000735302"/>
    </source>
</evidence>
<sequence>MGRKFKRLGGHRNRRGTQTGGTCCRVIRGEPPDVKSEGYLIVINGEPPDETVFDDYTAPGLPTLPPFVHEEKEEEENEEEEEEGDEEEEEYKEGRGEGKR</sequence>
<protein>
    <submittedName>
        <fullName evidence="2">Uncharacterized protein</fullName>
    </submittedName>
</protein>
<feature type="compositionally biased region" description="Basic residues" evidence="1">
    <location>
        <begin position="1"/>
        <end position="15"/>
    </location>
</feature>